<evidence type="ECO:0000313" key="2">
    <source>
        <dbReference type="EMBL" id="TXC79681.1"/>
    </source>
</evidence>
<dbReference type="Proteomes" id="UP000321776">
    <property type="component" value="Unassembled WGS sequence"/>
</dbReference>
<reference evidence="1 4" key="3">
    <citation type="submission" date="2024-01" db="EMBL/GenBank/DDBJ databases">
        <title>The diversity of rhizobia nodulating Mimosa spp. in eleven states of Brazil covering several biomes is determined by host plant, location, and edaphic factors.</title>
        <authorList>
            <person name="Rouws L."/>
            <person name="Barauna A."/>
            <person name="Beukes C."/>
            <person name="De Faria S.M."/>
            <person name="Gross E."/>
            <person name="Dos Reis Junior F.B."/>
            <person name="Simon M."/>
            <person name="Maluk M."/>
            <person name="Odee D.W."/>
            <person name="Kenicer G."/>
            <person name="Young J.P.W."/>
            <person name="Reis V.M."/>
            <person name="Zilli J."/>
            <person name="James E.K."/>
        </authorList>
    </citation>
    <scope>NUCLEOTIDE SEQUENCE [LARGE SCALE GENOMIC DNA]</scope>
    <source>
        <strain evidence="1 4">JPY530</strain>
    </source>
</reference>
<dbReference type="EMBL" id="VOQS01000005">
    <property type="protein sequence ID" value="TXC79681.1"/>
    <property type="molecule type" value="Genomic_DNA"/>
</dbReference>
<organism evidence="2 3">
    <name type="scientific">Paraburkholderia azotifigens</name>
    <dbReference type="NCBI Taxonomy" id="2057004"/>
    <lineage>
        <taxon>Bacteria</taxon>
        <taxon>Pseudomonadati</taxon>
        <taxon>Pseudomonadota</taxon>
        <taxon>Betaproteobacteria</taxon>
        <taxon>Burkholderiales</taxon>
        <taxon>Burkholderiaceae</taxon>
        <taxon>Paraburkholderia</taxon>
    </lineage>
</organism>
<name>A0A5C6V540_9BURK</name>
<evidence type="ECO:0000313" key="1">
    <source>
        <dbReference type="EMBL" id="MEM5340557.1"/>
    </source>
</evidence>
<dbReference type="EMBL" id="JAZHGA010000007">
    <property type="protein sequence ID" value="MEM5340557.1"/>
    <property type="molecule type" value="Genomic_DNA"/>
</dbReference>
<evidence type="ECO:0000313" key="4">
    <source>
        <dbReference type="Proteomes" id="UP001481677"/>
    </source>
</evidence>
<dbReference type="AlphaFoldDB" id="A0A5C6V540"/>
<dbReference type="RefSeq" id="WP_147237320.1">
    <property type="nucleotide sequence ID" value="NZ_JAZHFZ010000006.1"/>
</dbReference>
<reference evidence="2" key="2">
    <citation type="submission" date="2019-08" db="EMBL/GenBank/DDBJ databases">
        <authorList>
            <person name="Im W.-T."/>
        </authorList>
    </citation>
    <scope>NUCLEOTIDE SEQUENCE</scope>
    <source>
        <strain evidence="2">NF 2-5-3</strain>
    </source>
</reference>
<reference evidence="2 3" key="1">
    <citation type="journal article" date="2018" name="Int. J. Syst. Evol. Microbiol.">
        <title>Paraburkholderia azotifigens sp. nov., a nitrogen-fixing bacterium isolated from paddy soil.</title>
        <authorList>
            <person name="Choi G.M."/>
            <person name="Im W.T."/>
        </authorList>
    </citation>
    <scope>NUCLEOTIDE SEQUENCE [LARGE SCALE GENOMIC DNA]</scope>
    <source>
        <strain evidence="2 3">NF 2-5-3</strain>
    </source>
</reference>
<gene>
    <name evidence="2" type="ORF">FRZ40_35605</name>
    <name evidence="1" type="ORF">V4C56_13105</name>
</gene>
<dbReference type="Proteomes" id="UP001481677">
    <property type="component" value="Unassembled WGS sequence"/>
</dbReference>
<accession>A0A5C6V540</accession>
<keyword evidence="4" id="KW-1185">Reference proteome</keyword>
<sequence length="178" mass="19968">MSLAALPRAEHRHERSRLEWLRCQWQLRLAGAHAIPKPPPIVSPIVIIGRDKVIRESLAVLLNVKGYGRSKACGSDSWHKFLLEPLQQLIVLDVSEFSRGASAWFVGSFDTTIGRQRIIALVWPQDAQNFKGKVQEVITKPLVLKELLRTIDKINSEAVALSALRMNTHPRQPIADAS</sequence>
<protein>
    <submittedName>
        <fullName evidence="2">Response regulator receiver protein</fullName>
    </submittedName>
</protein>
<evidence type="ECO:0000313" key="3">
    <source>
        <dbReference type="Proteomes" id="UP000321776"/>
    </source>
</evidence>
<comment type="caution">
    <text evidence="2">The sequence shown here is derived from an EMBL/GenBank/DDBJ whole genome shotgun (WGS) entry which is preliminary data.</text>
</comment>
<proteinExistence type="predicted"/>